<dbReference type="PANTHER" id="PTHR33513:SF45">
    <property type="entry name" value="CYTOPLASMIC TRNA 2-THIOLATION PROTEIN"/>
    <property type="match status" value="1"/>
</dbReference>
<feature type="compositionally biased region" description="Polar residues" evidence="1">
    <location>
        <begin position="121"/>
        <end position="136"/>
    </location>
</feature>
<organism evidence="3 4">
    <name type="scientific">Dovyalis caffra</name>
    <dbReference type="NCBI Taxonomy" id="77055"/>
    <lineage>
        <taxon>Eukaryota</taxon>
        <taxon>Viridiplantae</taxon>
        <taxon>Streptophyta</taxon>
        <taxon>Embryophyta</taxon>
        <taxon>Tracheophyta</taxon>
        <taxon>Spermatophyta</taxon>
        <taxon>Magnoliopsida</taxon>
        <taxon>eudicotyledons</taxon>
        <taxon>Gunneridae</taxon>
        <taxon>Pentapetalae</taxon>
        <taxon>rosids</taxon>
        <taxon>fabids</taxon>
        <taxon>Malpighiales</taxon>
        <taxon>Salicaceae</taxon>
        <taxon>Flacourtieae</taxon>
        <taxon>Dovyalis</taxon>
    </lineage>
</organism>
<feature type="region of interest" description="Disordered" evidence="1">
    <location>
        <begin position="121"/>
        <end position="144"/>
    </location>
</feature>
<dbReference type="InterPro" id="IPR056139">
    <property type="entry name" value="DUF7722"/>
</dbReference>
<name>A0AAV1SMV6_9ROSI</name>
<keyword evidence="4" id="KW-1185">Reference proteome</keyword>
<proteinExistence type="predicted"/>
<feature type="domain" description="DUF7722" evidence="2">
    <location>
        <begin position="64"/>
        <end position="109"/>
    </location>
</feature>
<feature type="region of interest" description="Disordered" evidence="1">
    <location>
        <begin position="1"/>
        <end position="46"/>
    </location>
</feature>
<evidence type="ECO:0000313" key="3">
    <source>
        <dbReference type="EMBL" id="CAK7355308.1"/>
    </source>
</evidence>
<accession>A0AAV1SMV6</accession>
<sequence>MGRYVSGLTILFPEGTNKEDSGCHKKEQEKAEEKNNKNKENGSLLPMVIREKDTSSSFQMPLHYPKYTKEDYEDLPESELDLLLASYGFSTHGDLDYKREFAIGAFLWPDFQGEQVESSPSHILQHSSTPKQFSRSGQKKRGARVKAICPDSRGDARELHEVSLHSTPREDRRGLELMELTWIMLVLHSNMSSGVTGITLLRQEPKRTVEEPNIAEPWDLKM</sequence>
<dbReference type="AlphaFoldDB" id="A0AAV1SMV6"/>
<reference evidence="3 4" key="1">
    <citation type="submission" date="2024-01" db="EMBL/GenBank/DDBJ databases">
        <authorList>
            <person name="Waweru B."/>
        </authorList>
    </citation>
    <scope>NUCLEOTIDE SEQUENCE [LARGE SCALE GENOMIC DNA]</scope>
</reference>
<dbReference type="Proteomes" id="UP001314170">
    <property type="component" value="Unassembled WGS sequence"/>
</dbReference>
<comment type="caution">
    <text evidence="3">The sequence shown here is derived from an EMBL/GenBank/DDBJ whole genome shotgun (WGS) entry which is preliminary data.</text>
</comment>
<dbReference type="EMBL" id="CAWUPB010001195">
    <property type="protein sequence ID" value="CAK7355308.1"/>
    <property type="molecule type" value="Genomic_DNA"/>
</dbReference>
<evidence type="ECO:0000259" key="2">
    <source>
        <dbReference type="Pfam" id="PF24847"/>
    </source>
</evidence>
<dbReference type="Pfam" id="PF24847">
    <property type="entry name" value="DUF7722"/>
    <property type="match status" value="1"/>
</dbReference>
<gene>
    <name evidence="3" type="ORF">DCAF_LOCUS25600</name>
</gene>
<dbReference type="PANTHER" id="PTHR33513">
    <property type="entry name" value="OS06G0523300 PROTEIN"/>
    <property type="match status" value="1"/>
</dbReference>
<protein>
    <recommendedName>
        <fullName evidence="2">DUF7722 domain-containing protein</fullName>
    </recommendedName>
</protein>
<feature type="compositionally biased region" description="Basic and acidic residues" evidence="1">
    <location>
        <begin position="16"/>
        <end position="40"/>
    </location>
</feature>
<evidence type="ECO:0000256" key="1">
    <source>
        <dbReference type="SAM" id="MobiDB-lite"/>
    </source>
</evidence>
<evidence type="ECO:0000313" key="4">
    <source>
        <dbReference type="Proteomes" id="UP001314170"/>
    </source>
</evidence>